<gene>
    <name evidence="1" type="ORF">D9757_000726</name>
</gene>
<dbReference type="EMBL" id="JAACJN010000002">
    <property type="protein sequence ID" value="KAF5393228.1"/>
    <property type="molecule type" value="Genomic_DNA"/>
</dbReference>
<organism evidence="1 2">
    <name type="scientific">Collybiopsis confluens</name>
    <dbReference type="NCBI Taxonomy" id="2823264"/>
    <lineage>
        <taxon>Eukaryota</taxon>
        <taxon>Fungi</taxon>
        <taxon>Dikarya</taxon>
        <taxon>Basidiomycota</taxon>
        <taxon>Agaricomycotina</taxon>
        <taxon>Agaricomycetes</taxon>
        <taxon>Agaricomycetidae</taxon>
        <taxon>Agaricales</taxon>
        <taxon>Marasmiineae</taxon>
        <taxon>Omphalotaceae</taxon>
        <taxon>Collybiopsis</taxon>
    </lineage>
</organism>
<reference evidence="1 2" key="1">
    <citation type="journal article" date="2020" name="ISME J.">
        <title>Uncovering the hidden diversity of litter-decomposition mechanisms in mushroom-forming fungi.</title>
        <authorList>
            <person name="Floudas D."/>
            <person name="Bentzer J."/>
            <person name="Ahren D."/>
            <person name="Johansson T."/>
            <person name="Persson P."/>
            <person name="Tunlid A."/>
        </authorList>
    </citation>
    <scope>NUCLEOTIDE SEQUENCE [LARGE SCALE GENOMIC DNA]</scope>
    <source>
        <strain evidence="1 2">CBS 406.79</strain>
    </source>
</reference>
<evidence type="ECO:0000313" key="2">
    <source>
        <dbReference type="Proteomes" id="UP000518752"/>
    </source>
</evidence>
<name>A0A8H5I146_9AGAR</name>
<dbReference type="Proteomes" id="UP000518752">
    <property type="component" value="Unassembled WGS sequence"/>
</dbReference>
<accession>A0A8H5I146</accession>
<sequence length="128" mass="14145">MVSTQIKYIASASPSVPAFALEITRLVDSYMIWISPTELLQADVQNAPRQANLCRDWACAMPPKDSAIQASTSIFRTPNSDLSISMAQRFARKFGKQIFLSIDIQHYAGKPEVVLAMEKGISQILKGL</sequence>
<dbReference type="PANTHER" id="PTHR33559">
    <property type="entry name" value="PROTEASOME ASSEMBLY CHAPERONE 4"/>
    <property type="match status" value="1"/>
</dbReference>
<evidence type="ECO:0000313" key="1">
    <source>
        <dbReference type="EMBL" id="KAF5393228.1"/>
    </source>
</evidence>
<protein>
    <submittedName>
        <fullName evidence="1">Uncharacterized protein</fullName>
    </submittedName>
</protein>
<keyword evidence="2" id="KW-1185">Reference proteome</keyword>
<dbReference type="GO" id="GO:0043248">
    <property type="term" value="P:proteasome assembly"/>
    <property type="evidence" value="ECO:0007669"/>
    <property type="project" value="InterPro"/>
</dbReference>
<dbReference type="Pfam" id="PF16093">
    <property type="entry name" value="PAC4"/>
    <property type="match status" value="1"/>
</dbReference>
<dbReference type="PANTHER" id="PTHR33559:SF1">
    <property type="entry name" value="PROTEASOME ASSEMBLY CHAPERONE 4"/>
    <property type="match status" value="1"/>
</dbReference>
<proteinExistence type="predicted"/>
<dbReference type="AlphaFoldDB" id="A0A8H5I146"/>
<comment type="caution">
    <text evidence="1">The sequence shown here is derived from an EMBL/GenBank/DDBJ whole genome shotgun (WGS) entry which is preliminary data.</text>
</comment>
<dbReference type="InterPro" id="IPR032157">
    <property type="entry name" value="PAC4"/>
</dbReference>